<dbReference type="PROSITE" id="PS00211">
    <property type="entry name" value="ABC_TRANSPORTER_1"/>
    <property type="match status" value="1"/>
</dbReference>
<keyword evidence="2" id="KW-0813">Transport</keyword>
<evidence type="ECO:0000256" key="2">
    <source>
        <dbReference type="ARBA" id="ARBA00022448"/>
    </source>
</evidence>
<dbReference type="EMBL" id="BAAALG010000009">
    <property type="protein sequence ID" value="GAA1104009.1"/>
    <property type="molecule type" value="Genomic_DNA"/>
</dbReference>
<dbReference type="RefSeq" id="WP_343994664.1">
    <property type="nucleotide sequence ID" value="NZ_BAAALG010000009.1"/>
</dbReference>
<comment type="similarity">
    <text evidence="1">Belongs to the ABC transporter superfamily.</text>
</comment>
<dbReference type="InterPro" id="IPR013563">
    <property type="entry name" value="Oligopep_ABC_C"/>
</dbReference>
<keyword evidence="7" id="KW-1185">Reference proteome</keyword>
<sequence>MSARSSLLAVEAIDVHYGHRRSRTQVLDRVSLHVEPGEIVGLIGESGSGKTTVARAILGLVGVSSGGISVDGEPVTARSRAQQRRLRRRGVVQYVFQDPLRSLDGDWTVGDSIAEPLRIRGGLSRAEVTERVRAYAERSKVALELLERYPAELSGGQRQRVAIARALITEPRLLLLDEPVSALDAATRVRIIEALTELRAEGIGMLYISHDLGSVAGVSDRTVVLRQGRVVESGPTRQVVTAPEHPYTRLLVGSAPLLSGQSLTREERDELRAALAG</sequence>
<name>A0ABP4EGF7_9ACTN</name>
<proteinExistence type="inferred from homology"/>
<evidence type="ECO:0000313" key="7">
    <source>
        <dbReference type="Proteomes" id="UP001501581"/>
    </source>
</evidence>
<evidence type="ECO:0000256" key="3">
    <source>
        <dbReference type="ARBA" id="ARBA00022741"/>
    </source>
</evidence>
<dbReference type="InterPro" id="IPR050319">
    <property type="entry name" value="ABC_transp_ATP-bind"/>
</dbReference>
<accession>A0ABP4EGF7</accession>
<dbReference type="InterPro" id="IPR003439">
    <property type="entry name" value="ABC_transporter-like_ATP-bd"/>
</dbReference>
<dbReference type="InterPro" id="IPR003593">
    <property type="entry name" value="AAA+_ATPase"/>
</dbReference>
<dbReference type="SMART" id="SM00382">
    <property type="entry name" value="AAA"/>
    <property type="match status" value="1"/>
</dbReference>
<evidence type="ECO:0000259" key="5">
    <source>
        <dbReference type="PROSITE" id="PS50893"/>
    </source>
</evidence>
<dbReference type="PANTHER" id="PTHR43776:SF7">
    <property type="entry name" value="D,D-DIPEPTIDE TRANSPORT ATP-BINDING PROTEIN DDPF-RELATED"/>
    <property type="match status" value="1"/>
</dbReference>
<evidence type="ECO:0000256" key="1">
    <source>
        <dbReference type="ARBA" id="ARBA00005417"/>
    </source>
</evidence>
<keyword evidence="4" id="KW-0067">ATP-binding</keyword>
<comment type="caution">
    <text evidence="6">The sequence shown here is derived from an EMBL/GenBank/DDBJ whole genome shotgun (WGS) entry which is preliminary data.</text>
</comment>
<dbReference type="Proteomes" id="UP001501581">
    <property type="component" value="Unassembled WGS sequence"/>
</dbReference>
<dbReference type="PROSITE" id="PS50893">
    <property type="entry name" value="ABC_TRANSPORTER_2"/>
    <property type="match status" value="1"/>
</dbReference>
<gene>
    <name evidence="6" type="ORF">GCM10009668_23860</name>
</gene>
<dbReference type="InterPro" id="IPR017871">
    <property type="entry name" value="ABC_transporter-like_CS"/>
</dbReference>
<evidence type="ECO:0000256" key="4">
    <source>
        <dbReference type="ARBA" id="ARBA00022840"/>
    </source>
</evidence>
<organism evidence="6 7">
    <name type="scientific">Nocardioides dubius</name>
    <dbReference type="NCBI Taxonomy" id="317019"/>
    <lineage>
        <taxon>Bacteria</taxon>
        <taxon>Bacillati</taxon>
        <taxon>Actinomycetota</taxon>
        <taxon>Actinomycetes</taxon>
        <taxon>Propionibacteriales</taxon>
        <taxon>Nocardioidaceae</taxon>
        <taxon>Nocardioides</taxon>
    </lineage>
</organism>
<dbReference type="InterPro" id="IPR027417">
    <property type="entry name" value="P-loop_NTPase"/>
</dbReference>
<evidence type="ECO:0000313" key="6">
    <source>
        <dbReference type="EMBL" id="GAA1104009.1"/>
    </source>
</evidence>
<dbReference type="Gene3D" id="3.40.50.300">
    <property type="entry name" value="P-loop containing nucleotide triphosphate hydrolases"/>
    <property type="match status" value="1"/>
</dbReference>
<dbReference type="Pfam" id="PF00005">
    <property type="entry name" value="ABC_tran"/>
    <property type="match status" value="1"/>
</dbReference>
<protein>
    <recommendedName>
        <fullName evidence="5">ABC transporter domain-containing protein</fullName>
    </recommendedName>
</protein>
<dbReference type="CDD" id="cd03257">
    <property type="entry name" value="ABC_NikE_OppD_transporters"/>
    <property type="match status" value="1"/>
</dbReference>
<reference evidence="7" key="1">
    <citation type="journal article" date="2019" name="Int. J. Syst. Evol. Microbiol.">
        <title>The Global Catalogue of Microorganisms (GCM) 10K type strain sequencing project: providing services to taxonomists for standard genome sequencing and annotation.</title>
        <authorList>
            <consortium name="The Broad Institute Genomics Platform"/>
            <consortium name="The Broad Institute Genome Sequencing Center for Infectious Disease"/>
            <person name="Wu L."/>
            <person name="Ma J."/>
        </authorList>
    </citation>
    <scope>NUCLEOTIDE SEQUENCE [LARGE SCALE GENOMIC DNA]</scope>
    <source>
        <strain evidence="7">JCM 13008</strain>
    </source>
</reference>
<dbReference type="PANTHER" id="PTHR43776">
    <property type="entry name" value="TRANSPORT ATP-BINDING PROTEIN"/>
    <property type="match status" value="1"/>
</dbReference>
<dbReference type="Pfam" id="PF08352">
    <property type="entry name" value="oligo_HPY"/>
    <property type="match status" value="1"/>
</dbReference>
<feature type="domain" description="ABC transporter" evidence="5">
    <location>
        <begin position="10"/>
        <end position="252"/>
    </location>
</feature>
<keyword evidence="3" id="KW-0547">Nucleotide-binding</keyword>
<dbReference type="SUPFAM" id="SSF52540">
    <property type="entry name" value="P-loop containing nucleoside triphosphate hydrolases"/>
    <property type="match status" value="1"/>
</dbReference>